<gene>
    <name evidence="1" type="ORF">QIS99_15930</name>
</gene>
<comment type="caution">
    <text evidence="1">The sequence shown here is derived from an EMBL/GenBank/DDBJ whole genome shotgun (WGS) entry which is preliminary data.</text>
</comment>
<reference evidence="1 2" key="1">
    <citation type="submission" date="2023-05" db="EMBL/GenBank/DDBJ databases">
        <title>Draft genome sequence of Streptomyces sp. B-S-A8 isolated from a cave soil in Thailand.</title>
        <authorList>
            <person name="Chamroensaksri N."/>
            <person name="Muangham S."/>
        </authorList>
    </citation>
    <scope>NUCLEOTIDE SEQUENCE [LARGE SCALE GENOMIC DNA]</scope>
    <source>
        <strain evidence="1 2">B-S-A8</strain>
    </source>
</reference>
<feature type="non-terminal residue" evidence="1">
    <location>
        <position position="115"/>
    </location>
</feature>
<sequence>MSPAALCGAASTLTAADVLGPPRPARVVAATRGALYLLVRGSAAPLALVAYDAVRVPSAVVLPRCAGLLAGTGPSTGPFAGLAVGRGGRVGGGRIAVGALRLTAGVWGGPAPPPA</sequence>
<evidence type="ECO:0000313" key="1">
    <source>
        <dbReference type="EMBL" id="MDI3387677.1"/>
    </source>
</evidence>
<organism evidence="1 2">
    <name type="scientific">Streptomyces solicavernae</name>
    <dbReference type="NCBI Taxonomy" id="3043614"/>
    <lineage>
        <taxon>Bacteria</taxon>
        <taxon>Bacillati</taxon>
        <taxon>Actinomycetota</taxon>
        <taxon>Actinomycetes</taxon>
        <taxon>Kitasatosporales</taxon>
        <taxon>Streptomycetaceae</taxon>
        <taxon>Streptomyces</taxon>
    </lineage>
</organism>
<accession>A0ABT6RTC2</accession>
<proteinExistence type="predicted"/>
<keyword evidence="2" id="KW-1185">Reference proteome</keyword>
<dbReference type="EMBL" id="JASCIR010000012">
    <property type="protein sequence ID" value="MDI3387677.1"/>
    <property type="molecule type" value="Genomic_DNA"/>
</dbReference>
<evidence type="ECO:0000313" key="2">
    <source>
        <dbReference type="Proteomes" id="UP001224661"/>
    </source>
</evidence>
<name>A0ABT6RTC2_9ACTN</name>
<protein>
    <submittedName>
        <fullName evidence="1">Uncharacterized protein</fullName>
    </submittedName>
</protein>
<dbReference type="Proteomes" id="UP001224661">
    <property type="component" value="Unassembled WGS sequence"/>
</dbReference>
<dbReference type="RefSeq" id="WP_282514015.1">
    <property type="nucleotide sequence ID" value="NZ_JASCIR010000012.1"/>
</dbReference>